<comment type="pathway">
    <text evidence="1">Amino-acid biosynthesis; L-phenylalanine biosynthesis; phenylpyruvate from prephenate: step 1/1.</text>
</comment>
<dbReference type="InterPro" id="IPR001086">
    <property type="entry name" value="Preph_deHydtase"/>
</dbReference>
<keyword evidence="3" id="KW-0028">Amino-acid biosynthesis</keyword>
<sequence length="359" mass="39364">MLNCRRAVGARVVVLSSRTAHCRAATLPSKLFITFPPIKLQMIIGVMGPEGSYSERAAKLWAQKNSLKDAEFRYFADIEDAFLAAVKGDADISVIPVENSIEGSVGVTLDLLHENEAVIIGEIVVKIEHCLLSKGGPEKIRVILSHPQGLAQCRHFLKRHFPEAELRSTGSTSHAARLAGEFEEMAAIASPEAADRYGLKILLSNIQDRKENHTRFIIILAGNKISPEQTMGAAGVEGESALESCRGAEPESRPETAKEKVYQSACKTSLIVYLEKDRPGALYELLGAFAKRGINLTKIESRPSKKELGDYYFYIDFEGHTSDALIKDALKDIKSKAGTKSKANTLKVLGSYPAFRDFI</sequence>
<dbReference type="Pfam" id="PF00800">
    <property type="entry name" value="PDT"/>
    <property type="match status" value="1"/>
</dbReference>
<dbReference type="AlphaFoldDB" id="A0A0E3PGV3"/>
<dbReference type="KEGG" id="msz:MSSIH_2588"/>
<dbReference type="HOGENOM" id="CLU_035008_0_2_2"/>
<keyword evidence="4" id="KW-0057">Aromatic amino acid biosynthesis</keyword>
<dbReference type="PATRIC" id="fig|1434119.4.peg.3399"/>
<dbReference type="PANTHER" id="PTHR21022:SF19">
    <property type="entry name" value="PREPHENATE DEHYDRATASE-RELATED"/>
    <property type="match status" value="1"/>
</dbReference>
<dbReference type="PIRSF" id="PIRSF001500">
    <property type="entry name" value="Chor_mut_pdt_Ppr"/>
    <property type="match status" value="1"/>
</dbReference>
<evidence type="ECO:0000256" key="1">
    <source>
        <dbReference type="ARBA" id="ARBA00004741"/>
    </source>
</evidence>
<comment type="catalytic activity">
    <reaction evidence="7">
        <text>prephenate + H(+) = 3-phenylpyruvate + CO2 + H2O</text>
        <dbReference type="Rhea" id="RHEA:21648"/>
        <dbReference type="ChEBI" id="CHEBI:15377"/>
        <dbReference type="ChEBI" id="CHEBI:15378"/>
        <dbReference type="ChEBI" id="CHEBI:16526"/>
        <dbReference type="ChEBI" id="CHEBI:18005"/>
        <dbReference type="ChEBI" id="CHEBI:29934"/>
        <dbReference type="EC" id="4.2.1.51"/>
    </reaction>
</comment>
<dbReference type="FunFam" id="3.30.70.260:FF:000012">
    <property type="entry name" value="Prephenate dehydratase"/>
    <property type="match status" value="1"/>
</dbReference>
<dbReference type="GO" id="GO:0004664">
    <property type="term" value="F:prephenate dehydratase activity"/>
    <property type="evidence" value="ECO:0007669"/>
    <property type="project" value="UniProtKB-EC"/>
</dbReference>
<dbReference type="InterPro" id="IPR002912">
    <property type="entry name" value="ACT_dom"/>
</dbReference>
<dbReference type="CDD" id="cd13532">
    <property type="entry name" value="PBP2_PDT_like"/>
    <property type="match status" value="1"/>
</dbReference>
<dbReference type="FunFam" id="3.40.190.10:FF:000034">
    <property type="entry name" value="Chorismate mutase/prephenate dehydratase"/>
    <property type="match status" value="1"/>
</dbReference>
<dbReference type="InterPro" id="IPR008242">
    <property type="entry name" value="Chor_mutase/pphenate_deHydtase"/>
</dbReference>
<organism evidence="10 11">
    <name type="scientific">Methanosarcina siciliae HI350</name>
    <dbReference type="NCBI Taxonomy" id="1434119"/>
    <lineage>
        <taxon>Archaea</taxon>
        <taxon>Methanobacteriati</taxon>
        <taxon>Methanobacteriota</taxon>
        <taxon>Stenosarchaea group</taxon>
        <taxon>Methanomicrobia</taxon>
        <taxon>Methanosarcinales</taxon>
        <taxon>Methanosarcinaceae</taxon>
        <taxon>Methanosarcina</taxon>
    </lineage>
</organism>
<proteinExistence type="predicted"/>
<evidence type="ECO:0000256" key="5">
    <source>
        <dbReference type="ARBA" id="ARBA00023222"/>
    </source>
</evidence>
<dbReference type="CDD" id="cd04905">
    <property type="entry name" value="ACT_CM-PDT"/>
    <property type="match status" value="1"/>
</dbReference>
<keyword evidence="5" id="KW-0584">Phenylalanine biosynthesis</keyword>
<gene>
    <name evidence="10" type="ORF">MSSIH_2588</name>
</gene>
<dbReference type="PANTHER" id="PTHR21022">
    <property type="entry name" value="PREPHENATE DEHYDRATASE P PROTEIN"/>
    <property type="match status" value="1"/>
</dbReference>
<dbReference type="InterPro" id="IPR045865">
    <property type="entry name" value="ACT-like_dom_sf"/>
</dbReference>
<evidence type="ECO:0000313" key="11">
    <source>
        <dbReference type="Proteomes" id="UP000033092"/>
    </source>
</evidence>
<evidence type="ECO:0000256" key="3">
    <source>
        <dbReference type="ARBA" id="ARBA00022605"/>
    </source>
</evidence>
<dbReference type="UniPathway" id="UPA00121">
    <property type="reaction ID" value="UER00345"/>
</dbReference>
<dbReference type="Proteomes" id="UP000033092">
    <property type="component" value="Chromosome"/>
</dbReference>
<dbReference type="PROSITE" id="PS00858">
    <property type="entry name" value="PREPHENATE_DEHYDR_2"/>
    <property type="match status" value="1"/>
</dbReference>
<evidence type="ECO:0000256" key="6">
    <source>
        <dbReference type="ARBA" id="ARBA00023239"/>
    </source>
</evidence>
<reference evidence="10 11" key="1">
    <citation type="submission" date="2014-07" db="EMBL/GenBank/DDBJ databases">
        <title>Methanogenic archaea and the global carbon cycle.</title>
        <authorList>
            <person name="Henriksen J.R."/>
            <person name="Luke J."/>
            <person name="Reinhart S."/>
            <person name="Benedict M.N."/>
            <person name="Youngblut N.D."/>
            <person name="Metcalf M.E."/>
            <person name="Whitaker R.J."/>
            <person name="Metcalf W.W."/>
        </authorList>
    </citation>
    <scope>NUCLEOTIDE SEQUENCE [LARGE SCALE GENOMIC DNA]</scope>
    <source>
        <strain evidence="10 11">HI350</strain>
    </source>
</reference>
<evidence type="ECO:0000256" key="2">
    <source>
        <dbReference type="ARBA" id="ARBA00013147"/>
    </source>
</evidence>
<dbReference type="Pfam" id="PF01842">
    <property type="entry name" value="ACT"/>
    <property type="match status" value="1"/>
</dbReference>
<dbReference type="InterPro" id="IPR018528">
    <property type="entry name" value="Preph_deHydtase_CS"/>
</dbReference>
<dbReference type="Gene3D" id="3.30.70.260">
    <property type="match status" value="1"/>
</dbReference>
<protein>
    <recommendedName>
        <fullName evidence="2">prephenate dehydratase</fullName>
        <ecNumber evidence="2">4.2.1.51</ecNumber>
    </recommendedName>
</protein>
<dbReference type="SUPFAM" id="SSF55021">
    <property type="entry name" value="ACT-like"/>
    <property type="match status" value="1"/>
</dbReference>
<dbReference type="NCBIfam" id="NF008865">
    <property type="entry name" value="PRK11898.1"/>
    <property type="match status" value="1"/>
</dbReference>
<dbReference type="PROSITE" id="PS00857">
    <property type="entry name" value="PREPHENATE_DEHYDR_1"/>
    <property type="match status" value="1"/>
</dbReference>
<evidence type="ECO:0000259" key="9">
    <source>
        <dbReference type="PROSITE" id="PS51671"/>
    </source>
</evidence>
<evidence type="ECO:0000256" key="4">
    <source>
        <dbReference type="ARBA" id="ARBA00023141"/>
    </source>
</evidence>
<feature type="domain" description="ACT" evidence="9">
    <location>
        <begin position="270"/>
        <end position="353"/>
    </location>
</feature>
<dbReference type="GO" id="GO:0005737">
    <property type="term" value="C:cytoplasm"/>
    <property type="evidence" value="ECO:0007669"/>
    <property type="project" value="TreeGrafter"/>
</dbReference>
<dbReference type="PROSITE" id="PS51171">
    <property type="entry name" value="PREPHENATE_DEHYDR_3"/>
    <property type="match status" value="1"/>
</dbReference>
<evidence type="ECO:0000313" key="10">
    <source>
        <dbReference type="EMBL" id="AKB33278.1"/>
    </source>
</evidence>
<evidence type="ECO:0000259" key="8">
    <source>
        <dbReference type="PROSITE" id="PS51171"/>
    </source>
</evidence>
<name>A0A0E3PGV3_9EURY</name>
<feature type="domain" description="Prephenate dehydratase" evidence="8">
    <location>
        <begin position="43"/>
        <end position="221"/>
    </location>
</feature>
<dbReference type="GO" id="GO:0009094">
    <property type="term" value="P:L-phenylalanine biosynthetic process"/>
    <property type="evidence" value="ECO:0007669"/>
    <property type="project" value="UniProtKB-UniPathway"/>
</dbReference>
<dbReference type="EMBL" id="CP009507">
    <property type="protein sequence ID" value="AKB33278.1"/>
    <property type="molecule type" value="Genomic_DNA"/>
</dbReference>
<dbReference type="PROSITE" id="PS51671">
    <property type="entry name" value="ACT"/>
    <property type="match status" value="1"/>
</dbReference>
<evidence type="ECO:0000256" key="7">
    <source>
        <dbReference type="ARBA" id="ARBA00047848"/>
    </source>
</evidence>
<dbReference type="Gene3D" id="3.40.190.10">
    <property type="entry name" value="Periplasmic binding protein-like II"/>
    <property type="match status" value="2"/>
</dbReference>
<dbReference type="SUPFAM" id="SSF53850">
    <property type="entry name" value="Periplasmic binding protein-like II"/>
    <property type="match status" value="1"/>
</dbReference>
<keyword evidence="6 10" id="KW-0456">Lyase</keyword>
<dbReference type="EC" id="4.2.1.51" evidence="2"/>
<accession>A0A0E3PGV3</accession>